<proteinExistence type="predicted"/>
<evidence type="ECO:0000313" key="4">
    <source>
        <dbReference type="Proteomes" id="UP000194127"/>
    </source>
</evidence>
<evidence type="ECO:0000256" key="1">
    <source>
        <dbReference type="SAM" id="MobiDB-lite"/>
    </source>
</evidence>
<dbReference type="RefSeq" id="XP_024334509.1">
    <property type="nucleotide sequence ID" value="XM_024479874.1"/>
</dbReference>
<keyword evidence="2" id="KW-1133">Transmembrane helix</keyword>
<dbReference type="STRING" id="670580.A0A1X6MMX7"/>
<gene>
    <name evidence="3" type="ORF">POSPLADRAFT_1049921</name>
</gene>
<evidence type="ECO:0000313" key="3">
    <source>
        <dbReference type="EMBL" id="OSX57715.1"/>
    </source>
</evidence>
<reference evidence="3 4" key="1">
    <citation type="submission" date="2017-04" db="EMBL/GenBank/DDBJ databases">
        <title>Genome Sequence of the Model Brown-Rot Fungus Postia placenta SB12.</title>
        <authorList>
            <consortium name="DOE Joint Genome Institute"/>
            <person name="Gaskell J."/>
            <person name="Kersten P."/>
            <person name="Larrondo L.F."/>
            <person name="Canessa P."/>
            <person name="Martinez D."/>
            <person name="Hibbett D."/>
            <person name="Schmoll M."/>
            <person name="Kubicek C.P."/>
            <person name="Martinez A.T."/>
            <person name="Yadav J."/>
            <person name="Master E."/>
            <person name="Magnuson J.K."/>
            <person name="James T."/>
            <person name="Yaver D."/>
            <person name="Berka R."/>
            <person name="Labutti K."/>
            <person name="Lipzen A."/>
            <person name="Aerts A."/>
            <person name="Barry K."/>
            <person name="Henrissat B."/>
            <person name="Blanchette R."/>
            <person name="Grigoriev I."/>
            <person name="Cullen D."/>
        </authorList>
    </citation>
    <scope>NUCLEOTIDE SEQUENCE [LARGE SCALE GENOMIC DNA]</scope>
    <source>
        <strain evidence="3 4">MAD-698-R-SB12</strain>
    </source>
</reference>
<dbReference type="EMBL" id="KZ110607">
    <property type="protein sequence ID" value="OSX57715.1"/>
    <property type="molecule type" value="Genomic_DNA"/>
</dbReference>
<evidence type="ECO:0000256" key="2">
    <source>
        <dbReference type="SAM" id="Phobius"/>
    </source>
</evidence>
<dbReference type="Proteomes" id="UP000194127">
    <property type="component" value="Unassembled WGS sequence"/>
</dbReference>
<keyword evidence="2" id="KW-0812">Transmembrane</keyword>
<dbReference type="OrthoDB" id="4179406at2759"/>
<feature type="region of interest" description="Disordered" evidence="1">
    <location>
        <begin position="1"/>
        <end position="40"/>
    </location>
</feature>
<keyword evidence="2" id="KW-0472">Membrane</keyword>
<keyword evidence="4" id="KW-1185">Reference proteome</keyword>
<feature type="transmembrane region" description="Helical" evidence="2">
    <location>
        <begin position="108"/>
        <end position="128"/>
    </location>
</feature>
<dbReference type="GeneID" id="36324824"/>
<accession>A0A1X6MMX7</accession>
<protein>
    <submittedName>
        <fullName evidence="3">Uncharacterized protein</fullName>
    </submittedName>
</protein>
<dbReference type="AlphaFoldDB" id="A0A1X6MMX7"/>
<sequence>MPTHANHQDTLIDDEWEDVPDKAPSSRQSSLPPTFARQRRRNAGVKTVYITSQTTRKSAKSRARSQPLNTPLVDREELGKATRIAAASTVRYMGDILNTAFGLLRKPLGVLLFLWILGVLFVQLSHTFRTVFSPVCYIPGISRSSFCQTSYGSNAVKQADYTRLADIEASNLGHLMSESVDASGLSIDIKRAQMATSDLILLVRASNMSSRDALADALKDFVGDAKKASRGLQSLGAKISGAVDSIVAVNDHAMRAIEASQAEPSGLIQVWPFATSKEQRAQEVALATFSTAMDMLASTVERIVLEAELELAHLERLEEHLVTIQEIVSREDASISSKEEELLASLWTRFGWNKKQLRTYERHLALLQNVSAYRSRALAHVTAALHTLGTLSADMEELRDRAAAPEIIGDRIPAAVHMESIRGGIERLKEGRQKAKEREELVMRNILGINGVDKD</sequence>
<organism evidence="3 4">
    <name type="scientific">Postia placenta MAD-698-R-SB12</name>
    <dbReference type="NCBI Taxonomy" id="670580"/>
    <lineage>
        <taxon>Eukaryota</taxon>
        <taxon>Fungi</taxon>
        <taxon>Dikarya</taxon>
        <taxon>Basidiomycota</taxon>
        <taxon>Agaricomycotina</taxon>
        <taxon>Agaricomycetes</taxon>
        <taxon>Polyporales</taxon>
        <taxon>Adustoporiaceae</taxon>
        <taxon>Rhodonia</taxon>
    </lineage>
</organism>
<name>A0A1X6MMX7_9APHY</name>